<gene>
    <name evidence="9" type="ORF">GCM10025865_20350</name>
</gene>
<dbReference type="NCBIfam" id="NF033679">
    <property type="entry name" value="DNRLRE_dom"/>
    <property type="match status" value="2"/>
</dbReference>
<keyword evidence="5" id="KW-0378">Hydrolase</keyword>
<keyword evidence="10" id="KW-1185">Reference proteome</keyword>
<feature type="region of interest" description="Disordered" evidence="7">
    <location>
        <begin position="585"/>
        <end position="623"/>
    </location>
</feature>
<evidence type="ECO:0000256" key="6">
    <source>
        <dbReference type="ARBA" id="ARBA00023326"/>
    </source>
</evidence>
<evidence type="ECO:0000259" key="8">
    <source>
        <dbReference type="PROSITE" id="PS50853"/>
    </source>
</evidence>
<feature type="domain" description="Fibronectin type-III" evidence="8">
    <location>
        <begin position="218"/>
        <end position="316"/>
    </location>
</feature>
<dbReference type="InterPro" id="IPR013783">
    <property type="entry name" value="Ig-like_fold"/>
</dbReference>
<evidence type="ECO:0000256" key="2">
    <source>
        <dbReference type="ARBA" id="ARBA00022525"/>
    </source>
</evidence>
<dbReference type="InterPro" id="IPR003961">
    <property type="entry name" value="FN3_dom"/>
</dbReference>
<dbReference type="SMART" id="SM00060">
    <property type="entry name" value="FN3"/>
    <property type="match status" value="6"/>
</dbReference>
<proteinExistence type="predicted"/>
<dbReference type="Proteomes" id="UP001321475">
    <property type="component" value="Chromosome"/>
</dbReference>
<dbReference type="PANTHER" id="PTHR13817:SF166">
    <property type="entry name" value="NEURONAL IGCAM-RELATED"/>
    <property type="match status" value="1"/>
</dbReference>
<keyword evidence="4" id="KW-0677">Repeat</keyword>
<evidence type="ECO:0000256" key="5">
    <source>
        <dbReference type="ARBA" id="ARBA00023295"/>
    </source>
</evidence>
<feature type="domain" description="Fibronectin type-III" evidence="8">
    <location>
        <begin position="21"/>
        <end position="115"/>
    </location>
</feature>
<evidence type="ECO:0000256" key="3">
    <source>
        <dbReference type="ARBA" id="ARBA00022729"/>
    </source>
</evidence>
<feature type="domain" description="Fibronectin type-III" evidence="8">
    <location>
        <begin position="498"/>
        <end position="594"/>
    </location>
</feature>
<accession>A0ABM8G3Y2</accession>
<evidence type="ECO:0000256" key="7">
    <source>
        <dbReference type="SAM" id="MobiDB-lite"/>
    </source>
</evidence>
<dbReference type="InterPro" id="IPR055372">
    <property type="entry name" value="CBM96"/>
</dbReference>
<feature type="compositionally biased region" description="Low complexity" evidence="7">
    <location>
        <begin position="601"/>
        <end position="623"/>
    </location>
</feature>
<evidence type="ECO:0000313" key="9">
    <source>
        <dbReference type="EMBL" id="BDZ42736.1"/>
    </source>
</evidence>
<keyword evidence="3" id="KW-0732">Signal</keyword>
<dbReference type="Gene3D" id="2.60.40.10">
    <property type="entry name" value="Immunoglobulins"/>
    <property type="match status" value="6"/>
</dbReference>
<sequence length="969" mass="99050">MAEHFALGTGATPPDAEAPTAPSALAAEVVGDDAVSLTWDAATDNVAVTGYEVHRSDVAGFAVTEATKVGDSTSTSHVEWGVDAGTWFYRVVAVDAAGNVSEASDEVEVEVLGPDTQAPSVPSGVAASASGSSVDVSWSASSDDRGVAGYVVYRSDDEAFEVSESSQVAEVADGTSFTDEDLEPGDWFYRVVAVDEAGNASDASSAVAVEVLGPDTQAPSVPSGVAASASGSSVDVSWSASSDDRGVAGYVVYRSEDEAFEVSESSQVAEVADGTSFTDAGLAAGAYYYRVVAVDAAGNASEASASVGATVDAPPADPVTVELYPSEDTFVHSGAQSTNYGSLNQLSAMGNSPTKEVFLKFALPEAPAGTVLAGASLRLQTTTSSSAGSVDDFVFGWAGSDWAEGSMTYPTRPEIDDTEVGVLEGPTSANTVYDVELSAEEITEKLGADATLGTVSDGTDSVWFWSKDRSIAGQRPQLTLHFEPGSTGPVDPEPDTQAPSVPSGVTASASGSSVEVTWSASTDDTGVTRYVVYRSDDEAFEVSESSQVAEVADGTSFTDAGLAAGAYYYRVVAVDAAGNVSEASASRSATVEEPVGPDTQAPSVPSGVAASASGSSVDVSWSASSDDRGVAGYVVYRSDDEAFEVSESSQVAEVADGTSFTDEDLEPGDWFYRVVAVDEAGNASDASSAVAVEVLGPDTQAPSVPSGVAASASGSSVDVSWSASSDDRGVAGYVVYRSEDEAFEVSESSQVAEVADGTSFTDAGLAAGAYYYRVVAVDAAGNASEASASVGATVDAPPADPVTVELYPSEDTFVHSGAQSTNYGSLNQLSAMGNSPTKEVFLKFALPEAPAGTVLAGASLRLQTTTSSSAGSVDDFVFGWAGSDWAEGSMTYPTRPEIDDTEVGVLEGPTSANTVYDVELSAEEITEKLGADATLGTVSDGTDSVWFWSKDRSIAGQRPQLTLQFEPVP</sequence>
<dbReference type="PROSITE" id="PS50853">
    <property type="entry name" value="FN3"/>
    <property type="match status" value="6"/>
</dbReference>
<dbReference type="InterPro" id="IPR036116">
    <property type="entry name" value="FN3_sf"/>
</dbReference>
<organism evidence="9 10">
    <name type="scientific">Paraoerskovia sediminicola</name>
    <dbReference type="NCBI Taxonomy" id="1138587"/>
    <lineage>
        <taxon>Bacteria</taxon>
        <taxon>Bacillati</taxon>
        <taxon>Actinomycetota</taxon>
        <taxon>Actinomycetes</taxon>
        <taxon>Micrococcales</taxon>
        <taxon>Cellulomonadaceae</taxon>
        <taxon>Paraoerskovia</taxon>
    </lineage>
</organism>
<dbReference type="InterPro" id="IPR050964">
    <property type="entry name" value="Striated_Muscle_Regulatory"/>
</dbReference>
<feature type="region of interest" description="Disordered" evidence="7">
    <location>
        <begin position="115"/>
        <end position="140"/>
    </location>
</feature>
<feature type="domain" description="Fibronectin type-III" evidence="8">
    <location>
        <begin position="118"/>
        <end position="215"/>
    </location>
</feature>
<dbReference type="PANTHER" id="PTHR13817">
    <property type="entry name" value="TITIN"/>
    <property type="match status" value="1"/>
</dbReference>
<keyword evidence="2" id="KW-0964">Secreted</keyword>
<dbReference type="CDD" id="cd00063">
    <property type="entry name" value="FN3"/>
    <property type="match status" value="6"/>
</dbReference>
<keyword evidence="6" id="KW-0119">Carbohydrate metabolism</keyword>
<evidence type="ECO:0000256" key="1">
    <source>
        <dbReference type="ARBA" id="ARBA00004613"/>
    </source>
</evidence>
<reference evidence="10" key="1">
    <citation type="journal article" date="2019" name="Int. J. Syst. Evol. Microbiol.">
        <title>The Global Catalogue of Microorganisms (GCM) 10K type strain sequencing project: providing services to taxonomists for standard genome sequencing and annotation.</title>
        <authorList>
            <consortium name="The Broad Institute Genomics Platform"/>
            <consortium name="The Broad Institute Genome Sequencing Center for Infectious Disease"/>
            <person name="Wu L."/>
            <person name="Ma J."/>
        </authorList>
    </citation>
    <scope>NUCLEOTIDE SEQUENCE [LARGE SCALE GENOMIC DNA]</scope>
    <source>
        <strain evidence="10">NBRC 108565</strain>
    </source>
</reference>
<keyword evidence="6" id="KW-0624">Polysaccharide degradation</keyword>
<feature type="region of interest" description="Disordered" evidence="7">
    <location>
        <begin position="483"/>
        <end position="517"/>
    </location>
</feature>
<keyword evidence="5" id="KW-0326">Glycosidase</keyword>
<protein>
    <recommendedName>
        <fullName evidence="8">Fibronectin type-III domain-containing protein</fullName>
    </recommendedName>
</protein>
<feature type="compositionally biased region" description="Low complexity" evidence="7">
    <location>
        <begin position="9"/>
        <end position="20"/>
    </location>
</feature>
<dbReference type="Pfam" id="PF24517">
    <property type="entry name" value="CBM96"/>
    <property type="match status" value="2"/>
</dbReference>
<feature type="compositionally biased region" description="Low complexity" evidence="7">
    <location>
        <begin position="118"/>
        <end position="140"/>
    </location>
</feature>
<comment type="subcellular location">
    <subcellularLocation>
        <location evidence="1">Secreted</location>
    </subcellularLocation>
</comment>
<feature type="compositionally biased region" description="Low complexity" evidence="7">
    <location>
        <begin position="499"/>
        <end position="517"/>
    </location>
</feature>
<evidence type="ECO:0000256" key="4">
    <source>
        <dbReference type="ARBA" id="ARBA00022737"/>
    </source>
</evidence>
<dbReference type="SUPFAM" id="SSF49265">
    <property type="entry name" value="Fibronectin type III"/>
    <property type="match status" value="4"/>
</dbReference>
<feature type="domain" description="Fibronectin type-III" evidence="8">
    <location>
        <begin position="601"/>
        <end position="698"/>
    </location>
</feature>
<name>A0ABM8G3Y2_9CELL</name>
<feature type="region of interest" description="Disordered" evidence="7">
    <location>
        <begin position="1"/>
        <end position="20"/>
    </location>
</feature>
<dbReference type="EMBL" id="AP027729">
    <property type="protein sequence ID" value="BDZ42736.1"/>
    <property type="molecule type" value="Genomic_DNA"/>
</dbReference>
<feature type="domain" description="Fibronectin type-III" evidence="8">
    <location>
        <begin position="701"/>
        <end position="799"/>
    </location>
</feature>
<evidence type="ECO:0000313" key="10">
    <source>
        <dbReference type="Proteomes" id="UP001321475"/>
    </source>
</evidence>